<comment type="caution">
    <text evidence="2">The sequence shown here is derived from an EMBL/GenBank/DDBJ whole genome shotgun (WGS) entry which is preliminary data.</text>
</comment>
<evidence type="ECO:0000313" key="2">
    <source>
        <dbReference type="EMBL" id="CAK6964430.1"/>
    </source>
</evidence>
<organism evidence="2 3">
    <name type="scientific">Scomber scombrus</name>
    <name type="common">Atlantic mackerel</name>
    <name type="synonym">Scomber vernalis</name>
    <dbReference type="NCBI Taxonomy" id="13677"/>
    <lineage>
        <taxon>Eukaryota</taxon>
        <taxon>Metazoa</taxon>
        <taxon>Chordata</taxon>
        <taxon>Craniata</taxon>
        <taxon>Vertebrata</taxon>
        <taxon>Euteleostomi</taxon>
        <taxon>Actinopterygii</taxon>
        <taxon>Neopterygii</taxon>
        <taxon>Teleostei</taxon>
        <taxon>Neoteleostei</taxon>
        <taxon>Acanthomorphata</taxon>
        <taxon>Pelagiaria</taxon>
        <taxon>Scombriformes</taxon>
        <taxon>Scombridae</taxon>
        <taxon>Scomber</taxon>
    </lineage>
</organism>
<proteinExistence type="predicted"/>
<sequence>MSLPMSLRNRPQQEPELPERPSANEEMLRSIKVMMDDQQTEIVTKFESIISELVTKEVATALKPLQEKVSLQSGTINDLERCANEHSDQLTSMQTYRFENPDQALEFVNKRLKKNPGPESD</sequence>
<dbReference type="EMBL" id="CAWUFR010000072">
    <property type="protein sequence ID" value="CAK6964430.1"/>
    <property type="molecule type" value="Genomic_DNA"/>
</dbReference>
<reference evidence="2 3" key="1">
    <citation type="submission" date="2024-01" db="EMBL/GenBank/DDBJ databases">
        <authorList>
            <person name="Alioto T."/>
            <person name="Alioto T."/>
            <person name="Gomez Garrido J."/>
        </authorList>
    </citation>
    <scope>NUCLEOTIDE SEQUENCE [LARGE SCALE GENOMIC DNA]</scope>
</reference>
<evidence type="ECO:0000256" key="1">
    <source>
        <dbReference type="SAM" id="MobiDB-lite"/>
    </source>
</evidence>
<protein>
    <submittedName>
        <fullName evidence="2">Unnamed protein product</fullName>
    </submittedName>
</protein>
<feature type="region of interest" description="Disordered" evidence="1">
    <location>
        <begin position="1"/>
        <end position="25"/>
    </location>
</feature>
<dbReference type="Proteomes" id="UP001314229">
    <property type="component" value="Unassembled WGS sequence"/>
</dbReference>
<keyword evidence="3" id="KW-1185">Reference proteome</keyword>
<name>A0AAV1NZC1_SCOSC</name>
<accession>A0AAV1NZC1</accession>
<feature type="compositionally biased region" description="Basic and acidic residues" evidence="1">
    <location>
        <begin position="11"/>
        <end position="25"/>
    </location>
</feature>
<gene>
    <name evidence="2" type="ORF">FSCOSCO3_A036568</name>
</gene>
<evidence type="ECO:0000313" key="3">
    <source>
        <dbReference type="Proteomes" id="UP001314229"/>
    </source>
</evidence>
<dbReference type="AlphaFoldDB" id="A0AAV1NZC1"/>